<organism evidence="1 2">
    <name type="scientific">Bacillus thuringiensis</name>
    <dbReference type="NCBI Taxonomy" id="1428"/>
    <lineage>
        <taxon>Bacteria</taxon>
        <taxon>Bacillati</taxon>
        <taxon>Bacillota</taxon>
        <taxon>Bacilli</taxon>
        <taxon>Bacillales</taxon>
        <taxon>Bacillaceae</taxon>
        <taxon>Bacillus</taxon>
        <taxon>Bacillus cereus group</taxon>
    </lineage>
</organism>
<evidence type="ECO:0000313" key="2">
    <source>
        <dbReference type="Proteomes" id="UP000223366"/>
    </source>
</evidence>
<proteinExistence type="predicted"/>
<protein>
    <submittedName>
        <fullName evidence="1">Uncharacterized protein</fullName>
    </submittedName>
</protein>
<dbReference type="EMBL" id="NVDU01000003">
    <property type="protein sequence ID" value="PFV35667.1"/>
    <property type="molecule type" value="Genomic_DNA"/>
</dbReference>
<name>A0A9X7BTS8_BACTU</name>
<sequence>MTNKPKALDYFKKELEQIKDASLQAFFYNSLAVAPDSFHNDEELMEYTKKAFYILRGFLEQRQVVGTVREALLGTTLLCDIMFNEFEDDMKSLHTVAVRTYLENRGMNEEVQQGLWENMMRAVEAHNGDKGASPLLDAKPGTAEYELAQAFAVARMPYVHINWEELYNEGNNKKEA</sequence>
<evidence type="ECO:0000313" key="1">
    <source>
        <dbReference type="EMBL" id="PFV35667.1"/>
    </source>
</evidence>
<dbReference type="Proteomes" id="UP000223366">
    <property type="component" value="Unassembled WGS sequence"/>
</dbReference>
<reference evidence="1 2" key="1">
    <citation type="submission" date="2017-09" db="EMBL/GenBank/DDBJ databases">
        <title>Large-scale bioinformatics analysis of Bacillus genomes uncovers conserved roles of natural products in bacterial physiology.</title>
        <authorList>
            <consortium name="Agbiome Team Llc"/>
            <person name="Bleich R.M."/>
            <person name="Grubbs K.J."/>
            <person name="Santa Maria K.C."/>
            <person name="Allen S.E."/>
            <person name="Farag S."/>
            <person name="Shank E.A."/>
            <person name="Bowers A."/>
        </authorList>
    </citation>
    <scope>NUCLEOTIDE SEQUENCE [LARGE SCALE GENOMIC DNA]</scope>
    <source>
        <strain evidence="1 2">AFS060060</strain>
    </source>
</reference>
<gene>
    <name evidence="1" type="ORF">COK99_01210</name>
</gene>
<comment type="caution">
    <text evidence="1">The sequence shown here is derived from an EMBL/GenBank/DDBJ whole genome shotgun (WGS) entry which is preliminary data.</text>
</comment>
<dbReference type="RefSeq" id="WP_016084783.1">
    <property type="nucleotide sequence ID" value="NZ_NVDU01000003.1"/>
</dbReference>
<accession>A0A9X7BTS8</accession>
<dbReference type="AlphaFoldDB" id="A0A9X7BTS8"/>